<keyword evidence="8" id="KW-1185">Reference proteome</keyword>
<name>A0A147HR14_9SPHN</name>
<evidence type="ECO:0000313" key="7">
    <source>
        <dbReference type="EMBL" id="KTT63053.1"/>
    </source>
</evidence>
<comment type="caution">
    <text evidence="7">The sequence shown here is derived from an EMBL/GenBank/DDBJ whole genome shotgun (WGS) entry which is preliminary data.</text>
</comment>
<gene>
    <name evidence="7" type="ORF">NS334_17055</name>
</gene>
<dbReference type="Proteomes" id="UP000074310">
    <property type="component" value="Unassembled WGS sequence"/>
</dbReference>
<evidence type="ECO:0000256" key="3">
    <source>
        <dbReference type="ARBA" id="ARBA00022692"/>
    </source>
</evidence>
<keyword evidence="3 6" id="KW-0812">Transmembrane</keyword>
<evidence type="ECO:0000256" key="1">
    <source>
        <dbReference type="ARBA" id="ARBA00004651"/>
    </source>
</evidence>
<comment type="subcellular location">
    <subcellularLocation>
        <location evidence="1">Cell membrane</location>
        <topology evidence="1">Multi-pass membrane protein</topology>
    </subcellularLocation>
</comment>
<feature type="transmembrane region" description="Helical" evidence="6">
    <location>
        <begin position="88"/>
        <end position="111"/>
    </location>
</feature>
<feature type="non-terminal residue" evidence="7">
    <location>
        <position position="240"/>
    </location>
</feature>
<evidence type="ECO:0000256" key="4">
    <source>
        <dbReference type="ARBA" id="ARBA00022989"/>
    </source>
</evidence>
<protein>
    <recommendedName>
        <fullName evidence="9">C4-dicarboxylate ABC transporter permease</fullName>
    </recommendedName>
</protein>
<dbReference type="GO" id="GO:0005886">
    <property type="term" value="C:plasma membrane"/>
    <property type="evidence" value="ECO:0007669"/>
    <property type="project" value="UniProtKB-SubCell"/>
</dbReference>
<keyword evidence="4 6" id="KW-1133">Transmembrane helix</keyword>
<keyword evidence="2" id="KW-1003">Cell membrane</keyword>
<dbReference type="InterPro" id="IPR018385">
    <property type="entry name" value="C4_dicarb_anaerob_car-like"/>
</dbReference>
<dbReference type="Pfam" id="PF03606">
    <property type="entry name" value="DcuC"/>
    <property type="match status" value="1"/>
</dbReference>
<feature type="transmembrane region" description="Helical" evidence="6">
    <location>
        <begin position="164"/>
        <end position="181"/>
    </location>
</feature>
<evidence type="ECO:0000256" key="6">
    <source>
        <dbReference type="SAM" id="Phobius"/>
    </source>
</evidence>
<accession>A0A147HR14</accession>
<keyword evidence="5 6" id="KW-0472">Membrane</keyword>
<feature type="non-terminal residue" evidence="7">
    <location>
        <position position="1"/>
    </location>
</feature>
<evidence type="ECO:0000256" key="2">
    <source>
        <dbReference type="ARBA" id="ARBA00022475"/>
    </source>
</evidence>
<evidence type="ECO:0008006" key="9">
    <source>
        <dbReference type="Google" id="ProtNLM"/>
    </source>
</evidence>
<organism evidence="7 8">
    <name type="scientific">Sphingomonas endophytica</name>
    <dbReference type="NCBI Taxonomy" id="869719"/>
    <lineage>
        <taxon>Bacteria</taxon>
        <taxon>Pseudomonadati</taxon>
        <taxon>Pseudomonadota</taxon>
        <taxon>Alphaproteobacteria</taxon>
        <taxon>Sphingomonadales</taxon>
        <taxon>Sphingomonadaceae</taxon>
        <taxon>Sphingomonas</taxon>
    </lineage>
</organism>
<feature type="transmembrane region" description="Helical" evidence="6">
    <location>
        <begin position="12"/>
        <end position="37"/>
    </location>
</feature>
<proteinExistence type="predicted"/>
<evidence type="ECO:0000313" key="8">
    <source>
        <dbReference type="Proteomes" id="UP000074310"/>
    </source>
</evidence>
<evidence type="ECO:0000256" key="5">
    <source>
        <dbReference type="ARBA" id="ARBA00023136"/>
    </source>
</evidence>
<sequence>RLLALTGGRVRLLIPLLMLTIAFGASFVGLISEYIAFVPVAVALGERLGFNRVLAAAIVIIPAKIGYLTSVTNPIGLVVAQTAVGVPVFSGLGVRLAAFVILLSVGVLFVLHKTARLTLGQQPISEASARRLSHRHLAILLTIAVFVLSVVYGVRWHHWGHADLAAAYIGLATAIALIARIRPTEACQLFLEGMKAMLLAGVLVGLAKAVELILRDAMVLDPIIFALTSRMADLAPPSAA</sequence>
<dbReference type="EMBL" id="LDTB01000250">
    <property type="protein sequence ID" value="KTT63053.1"/>
    <property type="molecule type" value="Genomic_DNA"/>
</dbReference>
<feature type="transmembrane region" description="Helical" evidence="6">
    <location>
        <begin position="132"/>
        <end position="152"/>
    </location>
</feature>
<feature type="transmembrane region" description="Helical" evidence="6">
    <location>
        <begin position="49"/>
        <end position="68"/>
    </location>
</feature>
<dbReference type="AlphaFoldDB" id="A0A147HR14"/>
<reference evidence="7 8" key="1">
    <citation type="journal article" date="2016" name="Front. Microbiol.">
        <title>Genomic Resource of Rice Seed Associated Bacteria.</title>
        <authorList>
            <person name="Midha S."/>
            <person name="Bansal K."/>
            <person name="Sharma S."/>
            <person name="Kumar N."/>
            <person name="Patil P.P."/>
            <person name="Chaudhry V."/>
            <person name="Patil P.B."/>
        </authorList>
    </citation>
    <scope>NUCLEOTIDE SEQUENCE [LARGE SCALE GENOMIC DNA]</scope>
    <source>
        <strain evidence="7 8">NS334</strain>
    </source>
</reference>